<dbReference type="RefSeq" id="WP_285187536.1">
    <property type="nucleotide sequence ID" value="NZ_CP126981.1"/>
</dbReference>
<proteinExistence type="predicted"/>
<evidence type="ECO:0000313" key="1">
    <source>
        <dbReference type="EMBL" id="WIM87685.1"/>
    </source>
</evidence>
<evidence type="ECO:0000313" key="2">
    <source>
        <dbReference type="Proteomes" id="UP001236585"/>
    </source>
</evidence>
<sequence>MTVRMALPPAVRGILAAALLVCAGAMWSLLPTKLQSWAPIDVHGQLGQRITGRDIAVTVARTYLARAVTAKSPNGLNVFSTKGVWLVMMVSYEPLFTPQSPHFDLRVGDSTYDTNLSGFHSMVQPGMPLSSPMAFELPTTPTSATLLVSNVRVESSMAEMDTAPLDSRVAVDMSLSGLVPVASLNLDELADR</sequence>
<evidence type="ECO:0008006" key="3">
    <source>
        <dbReference type="Google" id="ProtNLM"/>
    </source>
</evidence>
<reference evidence="1 2" key="1">
    <citation type="journal article" date="2023" name="Microbiol. Resour. Announc.">
        <title>Complete Genome Sequence of Mycobacterium wuenschmanii, a novel Nontuberculous Mycobacterium Isolated from a captive population of Amazon Milk Frogs.</title>
        <authorList>
            <person name="Hicks J."/>
            <person name="Zeineldin M."/>
            <person name="Ward H."/>
            <person name="Wuenschmann A."/>
            <person name="Camp P."/>
            <person name="Farrell D."/>
            <person name="Lehman K."/>
            <person name="Thacker T."/>
            <person name="Cuthbert E."/>
        </authorList>
    </citation>
    <scope>NUCLEOTIDE SEQUENCE [LARGE SCALE GENOMIC DNA]</scope>
    <source>
        <strain evidence="1 2">Wuenschmanii</strain>
    </source>
</reference>
<dbReference type="Proteomes" id="UP001236585">
    <property type="component" value="Chromosome"/>
</dbReference>
<accession>A0ABY8VXE8</accession>
<dbReference type="EMBL" id="CP126981">
    <property type="protein sequence ID" value="WIM87685.1"/>
    <property type="molecule type" value="Genomic_DNA"/>
</dbReference>
<protein>
    <recommendedName>
        <fullName evidence="3">Secreted protein</fullName>
    </recommendedName>
</protein>
<name>A0ABY8VXE8_9MYCO</name>
<keyword evidence="2" id="KW-1185">Reference proteome</keyword>
<organism evidence="1 2">
    <name type="scientific">Candidatus Mycobacterium wuenschmannii</name>
    <dbReference type="NCBI Taxonomy" id="3027808"/>
    <lineage>
        <taxon>Bacteria</taxon>
        <taxon>Bacillati</taxon>
        <taxon>Actinomycetota</taxon>
        <taxon>Actinomycetes</taxon>
        <taxon>Mycobacteriales</taxon>
        <taxon>Mycobacteriaceae</taxon>
        <taxon>Mycobacterium</taxon>
    </lineage>
</organism>
<gene>
    <name evidence="1" type="ORF">PT015_23115</name>
</gene>